<dbReference type="SUPFAM" id="SSF56935">
    <property type="entry name" value="Porins"/>
    <property type="match status" value="1"/>
</dbReference>
<keyword evidence="4" id="KW-1185">Reference proteome</keyword>
<dbReference type="InterPro" id="IPR013783">
    <property type="entry name" value="Ig-like_fold"/>
</dbReference>
<keyword evidence="1" id="KW-0732">Signal</keyword>
<feature type="signal peptide" evidence="1">
    <location>
        <begin position="1"/>
        <end position="27"/>
    </location>
</feature>
<evidence type="ECO:0000313" key="4">
    <source>
        <dbReference type="Proteomes" id="UP001285263"/>
    </source>
</evidence>
<feature type="chain" id="PRO_5045214267" description="DUF11 domain-containing protein" evidence="1">
    <location>
        <begin position="28"/>
        <end position="1652"/>
    </location>
</feature>
<evidence type="ECO:0000256" key="1">
    <source>
        <dbReference type="SAM" id="SignalP"/>
    </source>
</evidence>
<proteinExistence type="predicted"/>
<evidence type="ECO:0000259" key="2">
    <source>
        <dbReference type="Pfam" id="PF01345"/>
    </source>
</evidence>
<feature type="domain" description="DUF11" evidence="2">
    <location>
        <begin position="318"/>
        <end position="435"/>
    </location>
</feature>
<dbReference type="Pfam" id="PF01345">
    <property type="entry name" value="DUF11"/>
    <property type="match status" value="1"/>
</dbReference>
<sequence>MSIRPLRPLLSLAAALALATAAVPAAADDASLLTIDSQASMVYLSSMDGRQHESGSNLVQAMAPAAFPSLSFYGNTDYRQKTLTTRAGNRLLPQVAASACNKDPLKLDTLTVHLSAAKSGYAADYTAIETGPNTGIFALQLPLSSRYWSATVRSTSDWFDVMAGDVITATAPACNGKTLTATLRMDVRAFVFDAVTGKPIAGVTVQLIDVSGEGNGGNAGGAADVFDADGTTPMPSTVVTDADGGYSFPVLRSSLYRLLVKTPATHTYPSGDTADGKDGWDSGYAIDPTASYGGTFRVTAESGSAVINVPVDPLPRGLLVQSSVSRTTAEIAETVEYAVSVKNVGQADLANARLQERLPRGFRYVPGSARLDGKATLDPVGGVGPTLVWPIAAALPVAAEHTLRYRARIGTAALQGDGVERSQASAEAPDAVLSNVARTKVKVEAGVFSDRAIVLGTVYADCNANGLQDESEAGIPGVRLWMEDGTSVTTDGAGRFSLYGLTPRTHVLKLDPITLPAGTTPLATTQRHAGDGASRFVDPRAGELQRADFALAGCGAALDAQIAARRQAARGADAEMAASLRTALTATPTAAPQDLRALPASGTIGAAVKAAAPQAAASAPVAAAEAPAAAEDATLPRFIGATEGQLVTAATSSLTVAGHLGAVLTLKLNGESVGDDRIGERTQSPDEQIETRRYIGLPLRAGENRLLLQEHDAFGTLRATRELTLRLAGALARIVIETPAKADAGSTVPVRLRLLDTQGLPVDARLPVTLNLGPGRWSAEDLDPKTPELQTFVDGGEALLQWQAPDVPGEARLRAGSDGVTAEARLPVVAALRPLMAVGIVDAAFDLRRLKAGQVQSADSSDGFEQQLNNVASDSKTDVRGAVFLKGKVRGDALLTVAYDSDKSRDTSLFRDIQPDAFYPVYGDASEKGFDAQSTGRLYVRVDRGQSSLLYGDFTTQSDDPARQLGSYQRSLNGLKEHLQVDGLTANAWASHDSTRQMLVELPANGTSGPFALAGNMATNSETVEILVRDRNQPSLVLGTTTLTRFADYDIEPQSGRLLLRAPVASLDANMNPLSIRVTYEVEQGGPAFWVAGADAQWQATEALQLGGAYVRDWNPLATMQMGSANVRYQVAEHTTVSAEVARIERGEQADGTAAHEGNAQRVEFKHDGQALKVNAHAVRSDVGFDNRSATINSGRSEAGAQATYMVDERTRVSGEALLSGDVSTGAKRAGVLVGVERSLENGVKVELGARYVQQLGENAGAQADAAADGSTATVRAKVSAVVPGLPMATAFVEAEQDVRDADKHLLAVGGDYQLAGRGRLYMRHELVSSLTGPYALDATQRRNATLVGMDMGTTALGGGEGRVFSEYRGREAFDGRETEAAIGLRNQWQPTEGLRFNASLERVKTLQSAENDNSSAAVTGAVEYTADPLWKGTARLELREGAGSTGLLSTLGLAVKLGERWTMLAKNVLAATLQHGAGTDRWQERLQLGAAYRTNDMNALGRYEYKDERGTLGDADARQAHIVSVHAERQLDRATELSGRYAVKHLTETVAGVATRTVAQLMSGRITRDIGERFDVGMNLGLMGDLRLRSRQLLIGAEAGYRVKDNMWVSLGYNLSGVRDRDLSADNSTQRGVYLRMRFKFDENLFSRLSS</sequence>
<organism evidence="3 4">
    <name type="scientific">Roseateles agri</name>
    <dbReference type="NCBI Taxonomy" id="3098619"/>
    <lineage>
        <taxon>Bacteria</taxon>
        <taxon>Pseudomonadati</taxon>
        <taxon>Pseudomonadota</taxon>
        <taxon>Betaproteobacteria</taxon>
        <taxon>Burkholderiales</taxon>
        <taxon>Sphaerotilaceae</taxon>
        <taxon>Roseateles</taxon>
    </lineage>
</organism>
<dbReference type="Gene3D" id="2.60.40.10">
    <property type="entry name" value="Immunoglobulins"/>
    <property type="match status" value="2"/>
</dbReference>
<accession>A0ABU5DKB7</accession>
<dbReference type="EMBL" id="JAXCLA010000006">
    <property type="protein sequence ID" value="MDY0746732.1"/>
    <property type="molecule type" value="Genomic_DNA"/>
</dbReference>
<reference evidence="3 4" key="1">
    <citation type="submission" date="2023-11" db="EMBL/GenBank/DDBJ databases">
        <title>Paucibacter sp. nov., isolated from fresh soil in Korea.</title>
        <authorList>
            <person name="Le N.T.T."/>
        </authorList>
    </citation>
    <scope>NUCLEOTIDE SEQUENCE [LARGE SCALE GENOMIC DNA]</scope>
    <source>
        <strain evidence="3 4">R3-3</strain>
    </source>
</reference>
<dbReference type="InterPro" id="IPR008969">
    <property type="entry name" value="CarboxyPept-like_regulatory"/>
</dbReference>
<dbReference type="Proteomes" id="UP001285263">
    <property type="component" value="Unassembled WGS sequence"/>
</dbReference>
<dbReference type="NCBIfam" id="TIGR01451">
    <property type="entry name" value="B_ant_repeat"/>
    <property type="match status" value="1"/>
</dbReference>
<gene>
    <name evidence="3" type="ORF">SNE35_19630</name>
</gene>
<dbReference type="InterPro" id="IPR001434">
    <property type="entry name" value="OmcB-like_DUF11"/>
</dbReference>
<dbReference type="SUPFAM" id="SSF117074">
    <property type="entry name" value="Hypothetical protein PA1324"/>
    <property type="match status" value="1"/>
</dbReference>
<dbReference type="RefSeq" id="WP_320424678.1">
    <property type="nucleotide sequence ID" value="NZ_JAXCLA010000006.1"/>
</dbReference>
<comment type="caution">
    <text evidence="3">The sequence shown here is derived from an EMBL/GenBank/DDBJ whole genome shotgun (WGS) entry which is preliminary data.</text>
</comment>
<protein>
    <recommendedName>
        <fullName evidence="2">DUF11 domain-containing protein</fullName>
    </recommendedName>
</protein>
<dbReference type="SUPFAM" id="SSF49464">
    <property type="entry name" value="Carboxypeptidase regulatory domain-like"/>
    <property type="match status" value="1"/>
</dbReference>
<evidence type="ECO:0000313" key="3">
    <source>
        <dbReference type="EMBL" id="MDY0746732.1"/>
    </source>
</evidence>
<dbReference type="InterPro" id="IPR047589">
    <property type="entry name" value="DUF11_rpt"/>
</dbReference>
<name>A0ABU5DKB7_9BURK</name>